<accession>A0ABW5WCM1</accession>
<gene>
    <name evidence="2" type="ORF">ACFS2C_20160</name>
</gene>
<evidence type="ECO:0000313" key="3">
    <source>
        <dbReference type="Proteomes" id="UP001597478"/>
    </source>
</evidence>
<sequence length="147" mass="15340">MRIRTVLVALAGLLLVVLSACSREAGPTPQGPGDDPGPDALRVKLNALTVDVCYRTPTEIDPPSCQKYVTQLASVPGTAREFARGDHPELAEAANALEKSIRAYRGNGCGTGGRPEACTESLVDMAEALGNVESGVLRLPEVSAQPS</sequence>
<dbReference type="PROSITE" id="PS51257">
    <property type="entry name" value="PROKAR_LIPOPROTEIN"/>
    <property type="match status" value="1"/>
</dbReference>
<dbReference type="Proteomes" id="UP001597478">
    <property type="component" value="Unassembled WGS sequence"/>
</dbReference>
<comment type="caution">
    <text evidence="2">The sequence shown here is derived from an EMBL/GenBank/DDBJ whole genome shotgun (WGS) entry which is preliminary data.</text>
</comment>
<feature type="signal peptide" evidence="1">
    <location>
        <begin position="1"/>
        <end position="25"/>
    </location>
</feature>
<evidence type="ECO:0000313" key="2">
    <source>
        <dbReference type="EMBL" id="MFD2801708.1"/>
    </source>
</evidence>
<keyword evidence="3" id="KW-1185">Reference proteome</keyword>
<feature type="chain" id="PRO_5047345122" evidence="1">
    <location>
        <begin position="26"/>
        <end position="147"/>
    </location>
</feature>
<dbReference type="RefSeq" id="WP_377393171.1">
    <property type="nucleotide sequence ID" value="NZ_JBHSAN010000035.1"/>
</dbReference>
<evidence type="ECO:0000256" key="1">
    <source>
        <dbReference type="SAM" id="SignalP"/>
    </source>
</evidence>
<protein>
    <submittedName>
        <fullName evidence="2">Uncharacterized protein</fullName>
    </submittedName>
</protein>
<keyword evidence="1" id="KW-0732">Signal</keyword>
<organism evidence="2 3">
    <name type="scientific">Prauserella oleivorans</name>
    <dbReference type="NCBI Taxonomy" id="1478153"/>
    <lineage>
        <taxon>Bacteria</taxon>
        <taxon>Bacillati</taxon>
        <taxon>Actinomycetota</taxon>
        <taxon>Actinomycetes</taxon>
        <taxon>Pseudonocardiales</taxon>
        <taxon>Pseudonocardiaceae</taxon>
        <taxon>Prauserella</taxon>
    </lineage>
</organism>
<name>A0ABW5WCM1_9PSEU</name>
<dbReference type="EMBL" id="JBHUOF010000034">
    <property type="protein sequence ID" value="MFD2801708.1"/>
    <property type="molecule type" value="Genomic_DNA"/>
</dbReference>
<reference evidence="3" key="1">
    <citation type="journal article" date="2019" name="Int. J. Syst. Evol. Microbiol.">
        <title>The Global Catalogue of Microorganisms (GCM) 10K type strain sequencing project: providing services to taxonomists for standard genome sequencing and annotation.</title>
        <authorList>
            <consortium name="The Broad Institute Genomics Platform"/>
            <consortium name="The Broad Institute Genome Sequencing Center for Infectious Disease"/>
            <person name="Wu L."/>
            <person name="Ma J."/>
        </authorList>
    </citation>
    <scope>NUCLEOTIDE SEQUENCE [LARGE SCALE GENOMIC DNA]</scope>
    <source>
        <strain evidence="3">IBRC-M 10906</strain>
    </source>
</reference>
<proteinExistence type="predicted"/>